<dbReference type="Gene3D" id="3.40.50.1820">
    <property type="entry name" value="alpha/beta hydrolase"/>
    <property type="match status" value="1"/>
</dbReference>
<dbReference type="EMBL" id="FNIE01000014">
    <property type="protein sequence ID" value="SDO90427.1"/>
    <property type="molecule type" value="Genomic_DNA"/>
</dbReference>
<comment type="subcellular location">
    <subcellularLocation>
        <location evidence="1">Secreted</location>
    </subcellularLocation>
</comment>
<sequence>MPRTPRRRRLRAAGAALLAAAAATATALTSAGTATAAAPAPSGVVDRAIPTTGCGLPPFAAPGSTTPQTLTTGGTTRSYVLHLPDGYRPLHPYQLVLTFHGRGKSGADQAQTTAVADRDTIAVYPQGLPGTGTKGEAAWPGAPYSTPAMDNDPLFVSDLITHLQRTLCVDPNRVMLAGKSNGGAFAALLACTMSRRIAALTVVSGALYGQHGCSPARAVPVLDFHGTGDTTIPYAGDPARDLPAIPDWTAQWAAQDGCTAGPRTFFQQDDVTAERWTGCRDRAEVEHYRIDGGGHVWPGSTTDGATQTVSATALMTAFVHQHPLTGRYLAPAL</sequence>
<gene>
    <name evidence="9" type="ORF">SAMN05216259_11420</name>
</gene>
<protein>
    <submittedName>
        <fullName evidence="9">Polyhydroxybutyrate depolymerase</fullName>
    </submittedName>
</protein>
<proteinExistence type="predicted"/>
<evidence type="ECO:0000256" key="1">
    <source>
        <dbReference type="ARBA" id="ARBA00004613"/>
    </source>
</evidence>
<dbReference type="PANTHER" id="PTHR38050:SF2">
    <property type="entry name" value="FERULOYL ESTERASE C-RELATED"/>
    <property type="match status" value="1"/>
</dbReference>
<dbReference type="SUPFAM" id="SSF53474">
    <property type="entry name" value="alpha/beta-Hydrolases"/>
    <property type="match status" value="1"/>
</dbReference>
<reference evidence="9 10" key="1">
    <citation type="submission" date="2016-10" db="EMBL/GenBank/DDBJ databases">
        <authorList>
            <person name="de Groot N.N."/>
        </authorList>
    </citation>
    <scope>NUCLEOTIDE SEQUENCE [LARGE SCALE GENOMIC DNA]</scope>
    <source>
        <strain evidence="9 10">CGMCC 4.2022</strain>
    </source>
</reference>
<dbReference type="GO" id="GO:0045493">
    <property type="term" value="P:xylan catabolic process"/>
    <property type="evidence" value="ECO:0007669"/>
    <property type="project" value="UniProtKB-KW"/>
</dbReference>
<evidence type="ECO:0000256" key="5">
    <source>
        <dbReference type="ARBA" id="ARBA00022801"/>
    </source>
</evidence>
<keyword evidence="6" id="KW-0119">Carbohydrate metabolism</keyword>
<dbReference type="PANTHER" id="PTHR38050">
    <property type="match status" value="1"/>
</dbReference>
<evidence type="ECO:0000256" key="3">
    <source>
        <dbReference type="ARBA" id="ARBA00022651"/>
    </source>
</evidence>
<evidence type="ECO:0000256" key="4">
    <source>
        <dbReference type="ARBA" id="ARBA00022729"/>
    </source>
</evidence>
<dbReference type="Proteomes" id="UP000199341">
    <property type="component" value="Unassembled WGS sequence"/>
</dbReference>
<keyword evidence="5" id="KW-0378">Hydrolase</keyword>
<keyword evidence="7" id="KW-0624">Polysaccharide degradation</keyword>
<dbReference type="OrthoDB" id="9767239at2"/>
<dbReference type="InterPro" id="IPR029058">
    <property type="entry name" value="AB_hydrolase_fold"/>
</dbReference>
<name>A0A1H0NCL2_9ACTN</name>
<dbReference type="STRING" id="310781.SAMN05216259_11420"/>
<accession>A0A1H0NCL2</accession>
<evidence type="ECO:0000313" key="10">
    <source>
        <dbReference type="Proteomes" id="UP000199341"/>
    </source>
</evidence>
<evidence type="ECO:0000256" key="8">
    <source>
        <dbReference type="SAM" id="SignalP"/>
    </source>
</evidence>
<dbReference type="GO" id="GO:0030600">
    <property type="term" value="F:feruloyl esterase activity"/>
    <property type="evidence" value="ECO:0007669"/>
    <property type="project" value="InterPro"/>
</dbReference>
<feature type="chain" id="PRO_5011730523" evidence="8">
    <location>
        <begin position="37"/>
        <end position="333"/>
    </location>
</feature>
<dbReference type="InterPro" id="IPR006311">
    <property type="entry name" value="TAT_signal"/>
</dbReference>
<dbReference type="GO" id="GO:0005576">
    <property type="term" value="C:extracellular region"/>
    <property type="evidence" value="ECO:0007669"/>
    <property type="project" value="UniProtKB-SubCell"/>
</dbReference>
<dbReference type="InterPro" id="IPR010126">
    <property type="entry name" value="Esterase_phb"/>
</dbReference>
<evidence type="ECO:0000256" key="6">
    <source>
        <dbReference type="ARBA" id="ARBA00023277"/>
    </source>
</evidence>
<dbReference type="Pfam" id="PF10503">
    <property type="entry name" value="Esterase_PHB"/>
    <property type="match status" value="1"/>
</dbReference>
<keyword evidence="10" id="KW-1185">Reference proteome</keyword>
<evidence type="ECO:0000256" key="2">
    <source>
        <dbReference type="ARBA" id="ARBA00022525"/>
    </source>
</evidence>
<dbReference type="InterPro" id="IPR043595">
    <property type="entry name" value="FaeB/C/D"/>
</dbReference>
<keyword evidence="4 8" id="KW-0732">Signal</keyword>
<organism evidence="9 10">
    <name type="scientific">Actinacidiphila guanduensis</name>
    <dbReference type="NCBI Taxonomy" id="310781"/>
    <lineage>
        <taxon>Bacteria</taxon>
        <taxon>Bacillati</taxon>
        <taxon>Actinomycetota</taxon>
        <taxon>Actinomycetes</taxon>
        <taxon>Kitasatosporales</taxon>
        <taxon>Streptomycetaceae</taxon>
        <taxon>Actinacidiphila</taxon>
    </lineage>
</organism>
<evidence type="ECO:0000313" key="9">
    <source>
        <dbReference type="EMBL" id="SDO90427.1"/>
    </source>
</evidence>
<keyword evidence="3" id="KW-0858">Xylan degradation</keyword>
<dbReference type="PROSITE" id="PS51318">
    <property type="entry name" value="TAT"/>
    <property type="match status" value="1"/>
</dbReference>
<dbReference type="AlphaFoldDB" id="A0A1H0NCL2"/>
<keyword evidence="2" id="KW-0964">Secreted</keyword>
<dbReference type="RefSeq" id="WP_093787223.1">
    <property type="nucleotide sequence ID" value="NZ_FNIE01000014.1"/>
</dbReference>
<feature type="signal peptide" evidence="8">
    <location>
        <begin position="1"/>
        <end position="36"/>
    </location>
</feature>
<evidence type="ECO:0000256" key="7">
    <source>
        <dbReference type="ARBA" id="ARBA00023326"/>
    </source>
</evidence>